<evidence type="ECO:0000259" key="1">
    <source>
        <dbReference type="Pfam" id="PF13474"/>
    </source>
</evidence>
<proteinExistence type="predicted"/>
<name>A0A6V8MV38_9BACT</name>
<dbReference type="Gene3D" id="3.10.450.50">
    <property type="match status" value="1"/>
</dbReference>
<dbReference type="InterPro" id="IPR032710">
    <property type="entry name" value="NTF2-like_dom_sf"/>
</dbReference>
<reference evidence="3" key="1">
    <citation type="submission" date="2020-06" db="EMBL/GenBank/DDBJ databases">
        <title>Draft genomic sequecing of Geomonas sp. Red736.</title>
        <authorList>
            <person name="Itoh H."/>
            <person name="Xu Z.X."/>
            <person name="Ushijima N."/>
            <person name="Masuda Y."/>
            <person name="Shiratori Y."/>
            <person name="Senoo K."/>
        </authorList>
    </citation>
    <scope>NUCLEOTIDE SEQUENCE [LARGE SCALE GENOMIC DNA]</scope>
    <source>
        <strain evidence="3">Red736</strain>
    </source>
</reference>
<sequence>MKIENTPVTGKENKDELSPMLRALSQFYEALNSRDMELMSQNWLQGDEAAMDNPLGGIKRGWEEIRSVYERLFGSTSNYYFEFYDYTLHDAGELFYVVGRERGTFKTGDIVLQMRIRTSRIFRLINGQWRQVHHHGSIEEPELLASYQQAVLGRREADSEHHRRLS</sequence>
<dbReference type="SUPFAM" id="SSF54427">
    <property type="entry name" value="NTF2-like"/>
    <property type="match status" value="1"/>
</dbReference>
<dbReference type="InterPro" id="IPR037401">
    <property type="entry name" value="SnoaL-like"/>
</dbReference>
<evidence type="ECO:0000313" key="2">
    <source>
        <dbReference type="EMBL" id="GFO64046.1"/>
    </source>
</evidence>
<comment type="caution">
    <text evidence="2">The sequence shown here is derived from an EMBL/GenBank/DDBJ whole genome shotgun (WGS) entry which is preliminary data.</text>
</comment>
<dbReference type="RefSeq" id="WP_183346854.1">
    <property type="nucleotide sequence ID" value="NZ_BLXY01000002.1"/>
</dbReference>
<evidence type="ECO:0000313" key="3">
    <source>
        <dbReference type="Proteomes" id="UP000568888"/>
    </source>
</evidence>
<accession>A0A6V8MV38</accession>
<feature type="domain" description="SnoaL-like" evidence="1">
    <location>
        <begin position="23"/>
        <end position="138"/>
    </location>
</feature>
<organism evidence="2 3">
    <name type="scientific">Geomonas paludis</name>
    <dbReference type="NCBI Taxonomy" id="2740185"/>
    <lineage>
        <taxon>Bacteria</taxon>
        <taxon>Pseudomonadati</taxon>
        <taxon>Thermodesulfobacteriota</taxon>
        <taxon>Desulfuromonadia</taxon>
        <taxon>Geobacterales</taxon>
        <taxon>Geobacteraceae</taxon>
        <taxon>Geomonas</taxon>
    </lineage>
</organism>
<dbReference type="Pfam" id="PF13474">
    <property type="entry name" value="SnoaL_3"/>
    <property type="match status" value="1"/>
</dbReference>
<dbReference type="EMBL" id="BLXY01000002">
    <property type="protein sequence ID" value="GFO64046.1"/>
    <property type="molecule type" value="Genomic_DNA"/>
</dbReference>
<dbReference type="AlphaFoldDB" id="A0A6V8MV38"/>
<dbReference type="Proteomes" id="UP000568888">
    <property type="component" value="Unassembled WGS sequence"/>
</dbReference>
<protein>
    <recommendedName>
        <fullName evidence="1">SnoaL-like domain-containing protein</fullName>
    </recommendedName>
</protein>
<gene>
    <name evidence="2" type="ORF">GMPD_19650</name>
</gene>